<reference evidence="8 9" key="1">
    <citation type="journal article" date="2018" name="Nat. Genet.">
        <title>The Rosa genome provides new insights in the design of modern roses.</title>
        <authorList>
            <person name="Bendahmane M."/>
        </authorList>
    </citation>
    <scope>NUCLEOTIDE SEQUENCE [LARGE SCALE GENOMIC DNA]</scope>
    <source>
        <strain evidence="9">cv. Old Blush</strain>
    </source>
</reference>
<keyword evidence="4" id="KW-0472">Membrane</keyword>
<feature type="region of interest" description="Disordered" evidence="6">
    <location>
        <begin position="195"/>
        <end position="238"/>
    </location>
</feature>
<dbReference type="Proteomes" id="UP000238479">
    <property type="component" value="Chromosome 4"/>
</dbReference>
<evidence type="ECO:0000256" key="4">
    <source>
        <dbReference type="ARBA" id="ARBA00023136"/>
    </source>
</evidence>
<accession>A0A2P6QWK8</accession>
<gene>
    <name evidence="8" type="ORF">RchiOBHm_Chr4g0415341</name>
</gene>
<keyword evidence="2" id="KW-0812">Transmembrane</keyword>
<evidence type="ECO:0000313" key="8">
    <source>
        <dbReference type="EMBL" id="PRQ38560.1"/>
    </source>
</evidence>
<comment type="subcellular location">
    <subcellularLocation>
        <location evidence="1">Membrane</location>
    </subcellularLocation>
</comment>
<evidence type="ECO:0000256" key="3">
    <source>
        <dbReference type="ARBA" id="ARBA00022989"/>
    </source>
</evidence>
<dbReference type="PANTHER" id="PTHR31422:SF3">
    <property type="entry name" value="GTD-BINDING DOMAIN-CONTAINING PROTEIN"/>
    <property type="match status" value="1"/>
</dbReference>
<keyword evidence="3" id="KW-1133">Transmembrane helix</keyword>
<dbReference type="PANTHER" id="PTHR31422">
    <property type="entry name" value="BNAANNG28530D PROTEIN"/>
    <property type="match status" value="1"/>
</dbReference>
<dbReference type="STRING" id="74649.A0A2P6QWK8"/>
<evidence type="ECO:0000256" key="6">
    <source>
        <dbReference type="SAM" id="MobiDB-lite"/>
    </source>
</evidence>
<dbReference type="OrthoDB" id="1933744at2759"/>
<evidence type="ECO:0000256" key="1">
    <source>
        <dbReference type="ARBA" id="ARBA00004370"/>
    </source>
</evidence>
<dbReference type="OMA" id="DMRRNSM"/>
<organism evidence="8 9">
    <name type="scientific">Rosa chinensis</name>
    <name type="common">China rose</name>
    <dbReference type="NCBI Taxonomy" id="74649"/>
    <lineage>
        <taxon>Eukaryota</taxon>
        <taxon>Viridiplantae</taxon>
        <taxon>Streptophyta</taxon>
        <taxon>Embryophyta</taxon>
        <taxon>Tracheophyta</taxon>
        <taxon>Spermatophyta</taxon>
        <taxon>Magnoliopsida</taxon>
        <taxon>eudicotyledons</taxon>
        <taxon>Gunneridae</taxon>
        <taxon>Pentapetalae</taxon>
        <taxon>rosids</taxon>
        <taxon>fabids</taxon>
        <taxon>Rosales</taxon>
        <taxon>Rosaceae</taxon>
        <taxon>Rosoideae</taxon>
        <taxon>Rosoideae incertae sedis</taxon>
        <taxon>Rosa</taxon>
    </lineage>
</organism>
<evidence type="ECO:0000259" key="7">
    <source>
        <dbReference type="PROSITE" id="PS51775"/>
    </source>
</evidence>
<name>A0A2P6QWK8_ROSCH</name>
<dbReference type="GO" id="GO:0016020">
    <property type="term" value="C:membrane"/>
    <property type="evidence" value="ECO:0007669"/>
    <property type="project" value="UniProtKB-SubCell"/>
</dbReference>
<evidence type="ECO:0000256" key="5">
    <source>
        <dbReference type="SAM" id="Coils"/>
    </source>
</evidence>
<dbReference type="EMBL" id="PDCK01000042">
    <property type="protein sequence ID" value="PRQ38560.1"/>
    <property type="molecule type" value="Genomic_DNA"/>
</dbReference>
<comment type="caution">
    <text evidence="8">The sequence shown here is derived from an EMBL/GenBank/DDBJ whole genome shotgun (WGS) entry which is preliminary data.</text>
</comment>
<proteinExistence type="predicted"/>
<sequence length="887" mass="99435">MKMACQMIHSWTFSGLVGAFLDLAIAYLLLCASALAFFTSKFLDVFGLSLPCPCDGLFGNPKNNYCFQKQLVDGPSEKIGGVQLQLKSKYPFDVMWSEDPHFHAKSKSDHENGHFEFEGEASCSSYSDGKLLDVAGRGCSVSGNEMSFESGAVSLEKCFDHKGKKVGGRRQSHSLRRRRKGASLDYGKLFSVSSSDMVQSDSQDMAGPPYRNSKMGDEVTEVPVNSGRPSHGIHRRRKRHSVDYGKIFSVLPYDISDRRDIPTPPSSISKVGNDGSEVPSSSDGMEAPTDTGGPERVSHLELNEHVGKTKSIQNDASSVENLGCNEQEKPVYDGNDKTMVRVLEQALDEEHTARTALYYELEKERSAAATAADEAMAMILRLQEEKASIEMEARQYQRMIQEKSAYDDEEMNILKEILLRREREKHFLEKEVEYYRQILFGNDQVDDDMHDVAATQAQSISLHSSEELVSMQERTSYSISEKSKLKVANSSPDYGALSSDSQNRTLALGKELPVPDFEEDDTSKHVDMHLLPSTDSHSHILNSRYEISHEFQEKGMVSVDERPVSRGKEVQVVNAEGLELVEKTIPPNEQELALAGSNVNHGSKDLPNLTSNTEPRVHDIHVIDDKSDLYNEKSAEKSEQLVANATLDISEKHKSMTGLGTELKVHKVGSDSGLPIVDGSQGKALPYNMWRNSMSEVDYERSKIDSKLHRGGTDMAPNCMRRNSMSAIDYDRWKIDNKVDRGSSDTEPKDVRRNSMTAVDYERWKMANKSYRGSSDTSPSPSVMRRNSMSAVDNERCKLDNEVEWLRERLRIVQEGREKLNLSVGHRETEKVQLKLLEDIAGQLQEIRQLTEPGKVKCQAALPPPSSKVMSKKRRWRTLSLGVHRST</sequence>
<evidence type="ECO:0000256" key="2">
    <source>
        <dbReference type="ARBA" id="ARBA00022692"/>
    </source>
</evidence>
<dbReference type="PROSITE" id="PS51775">
    <property type="entry name" value="GTD_BINDING"/>
    <property type="match status" value="1"/>
</dbReference>
<protein>
    <submittedName>
        <fullName evidence="8">Putative Zein-binding domain-containing protein</fullName>
    </submittedName>
</protein>
<keyword evidence="5" id="KW-0175">Coiled coil</keyword>
<dbReference type="Gramene" id="PRQ38560">
    <property type="protein sequence ID" value="PRQ38560"/>
    <property type="gene ID" value="RchiOBHm_Chr4g0415341"/>
</dbReference>
<dbReference type="GO" id="GO:0080115">
    <property type="term" value="F:myosin XI tail binding"/>
    <property type="evidence" value="ECO:0007669"/>
    <property type="project" value="UniProtKB-ARBA"/>
</dbReference>
<dbReference type="InterPro" id="IPR007656">
    <property type="entry name" value="GTD-bd"/>
</dbReference>
<dbReference type="AlphaFoldDB" id="A0A2P6QWK8"/>
<evidence type="ECO:0000313" key="9">
    <source>
        <dbReference type="Proteomes" id="UP000238479"/>
    </source>
</evidence>
<feature type="region of interest" description="Disordered" evidence="6">
    <location>
        <begin position="769"/>
        <end position="789"/>
    </location>
</feature>
<feature type="domain" description="GTD-binding" evidence="7">
    <location>
        <begin position="338"/>
        <end position="436"/>
    </location>
</feature>
<dbReference type="Pfam" id="PF04576">
    <property type="entry name" value="Zein-binding"/>
    <property type="match status" value="1"/>
</dbReference>
<feature type="compositionally biased region" description="Low complexity" evidence="6">
    <location>
        <begin position="195"/>
        <end position="205"/>
    </location>
</feature>
<keyword evidence="9" id="KW-1185">Reference proteome</keyword>
<feature type="region of interest" description="Disordered" evidence="6">
    <location>
        <begin position="308"/>
        <end position="331"/>
    </location>
</feature>
<feature type="coiled-coil region" evidence="5">
    <location>
        <begin position="372"/>
        <end position="402"/>
    </location>
</feature>
<feature type="region of interest" description="Disordered" evidence="6">
    <location>
        <begin position="256"/>
        <end position="296"/>
    </location>
</feature>
<feature type="compositionally biased region" description="Polar residues" evidence="6">
    <location>
        <begin position="310"/>
        <end position="320"/>
    </location>
</feature>
<feature type="compositionally biased region" description="Polar residues" evidence="6">
    <location>
        <begin position="771"/>
        <end position="789"/>
    </location>
</feature>